<dbReference type="EMBL" id="CAJNOJ010000021">
    <property type="protein sequence ID" value="CAF0848886.1"/>
    <property type="molecule type" value="Genomic_DNA"/>
</dbReference>
<name>A0A813VVZ0_ADIRI</name>
<organism evidence="1 2">
    <name type="scientific">Adineta ricciae</name>
    <name type="common">Rotifer</name>
    <dbReference type="NCBI Taxonomy" id="249248"/>
    <lineage>
        <taxon>Eukaryota</taxon>
        <taxon>Metazoa</taxon>
        <taxon>Spiralia</taxon>
        <taxon>Gnathifera</taxon>
        <taxon>Rotifera</taxon>
        <taxon>Eurotatoria</taxon>
        <taxon>Bdelloidea</taxon>
        <taxon>Adinetida</taxon>
        <taxon>Adinetidae</taxon>
        <taxon>Adineta</taxon>
    </lineage>
</organism>
<dbReference type="Proteomes" id="UP000663852">
    <property type="component" value="Unassembled WGS sequence"/>
</dbReference>
<gene>
    <name evidence="1" type="ORF">EDS130_LOCUS7218</name>
</gene>
<protein>
    <submittedName>
        <fullName evidence="1">Uncharacterized protein</fullName>
    </submittedName>
</protein>
<sequence length="72" mass="8201">MNHISNEIKKMDSFIPYINNDVNGTGLTNNWEKTRILIEISINDAILMSNIYVNSFQHSSDLIETNVDVQSS</sequence>
<proteinExistence type="predicted"/>
<reference evidence="1" key="1">
    <citation type="submission" date="2021-02" db="EMBL/GenBank/DDBJ databases">
        <authorList>
            <person name="Nowell W R."/>
        </authorList>
    </citation>
    <scope>NUCLEOTIDE SEQUENCE</scope>
</reference>
<comment type="caution">
    <text evidence="1">The sequence shown here is derived from an EMBL/GenBank/DDBJ whole genome shotgun (WGS) entry which is preliminary data.</text>
</comment>
<evidence type="ECO:0000313" key="1">
    <source>
        <dbReference type="EMBL" id="CAF0848886.1"/>
    </source>
</evidence>
<accession>A0A813VVZ0</accession>
<evidence type="ECO:0000313" key="2">
    <source>
        <dbReference type="Proteomes" id="UP000663852"/>
    </source>
</evidence>
<dbReference type="AlphaFoldDB" id="A0A813VVZ0"/>